<dbReference type="InterPro" id="IPR036291">
    <property type="entry name" value="NAD(P)-bd_dom_sf"/>
</dbReference>
<organism evidence="4 5">
    <name type="scientific">Bremia lactucae</name>
    <name type="common">Lettuce downy mildew</name>
    <dbReference type="NCBI Taxonomy" id="4779"/>
    <lineage>
        <taxon>Eukaryota</taxon>
        <taxon>Sar</taxon>
        <taxon>Stramenopiles</taxon>
        <taxon>Oomycota</taxon>
        <taxon>Peronosporomycetes</taxon>
        <taxon>Peronosporales</taxon>
        <taxon>Peronosporaceae</taxon>
        <taxon>Bremia</taxon>
    </lineage>
</organism>
<dbReference type="Proteomes" id="UP000294530">
    <property type="component" value="Unassembled WGS sequence"/>
</dbReference>
<name>A0A976FLH3_BRELC</name>
<reference evidence="4 5" key="1">
    <citation type="journal article" date="2021" name="Genome Biol.">
        <title>AFLAP: assembly-free linkage analysis pipeline using k-mers from genome sequencing data.</title>
        <authorList>
            <person name="Fletcher K."/>
            <person name="Zhang L."/>
            <person name="Gil J."/>
            <person name="Han R."/>
            <person name="Cavanaugh K."/>
            <person name="Michelmore R."/>
        </authorList>
    </citation>
    <scope>NUCLEOTIDE SEQUENCE [LARGE SCALE GENOMIC DNA]</scope>
    <source>
        <strain evidence="4 5">SF5</strain>
    </source>
</reference>
<dbReference type="PANTHER" id="PTHR44229">
    <property type="entry name" value="15-HYDROXYPROSTAGLANDIN DEHYDROGENASE [NAD(+)]"/>
    <property type="match status" value="1"/>
</dbReference>
<accession>A0A976FLH3</accession>
<keyword evidence="2" id="KW-0560">Oxidoreductase</keyword>
<dbReference type="SUPFAM" id="SSF51735">
    <property type="entry name" value="NAD(P)-binding Rossmann-fold domains"/>
    <property type="match status" value="1"/>
</dbReference>
<dbReference type="GO" id="GO:0005737">
    <property type="term" value="C:cytoplasm"/>
    <property type="evidence" value="ECO:0007669"/>
    <property type="project" value="TreeGrafter"/>
</dbReference>
<evidence type="ECO:0008006" key="6">
    <source>
        <dbReference type="Google" id="ProtNLM"/>
    </source>
</evidence>
<dbReference type="OrthoDB" id="37659at2759"/>
<evidence type="ECO:0000313" key="5">
    <source>
        <dbReference type="Proteomes" id="UP000294530"/>
    </source>
</evidence>
<dbReference type="GO" id="GO:0016616">
    <property type="term" value="F:oxidoreductase activity, acting on the CH-OH group of donors, NAD or NADP as acceptor"/>
    <property type="evidence" value="ECO:0007669"/>
    <property type="project" value="TreeGrafter"/>
</dbReference>
<dbReference type="Gene3D" id="3.40.50.720">
    <property type="entry name" value="NAD(P)-binding Rossmann-like Domain"/>
    <property type="match status" value="1"/>
</dbReference>
<evidence type="ECO:0000256" key="3">
    <source>
        <dbReference type="RuleBase" id="RU000363"/>
    </source>
</evidence>
<dbReference type="PANTHER" id="PTHR44229:SF4">
    <property type="entry name" value="15-HYDROXYPROSTAGLANDIN DEHYDROGENASE [NAD(+)]"/>
    <property type="match status" value="1"/>
</dbReference>
<dbReference type="RefSeq" id="XP_067818295.1">
    <property type="nucleotide sequence ID" value="XM_067965759.1"/>
</dbReference>
<comment type="caution">
    <text evidence="4">The sequence shown here is derived from an EMBL/GenBank/DDBJ whole genome shotgun (WGS) entry which is preliminary data.</text>
</comment>
<dbReference type="EMBL" id="SHOA02000016">
    <property type="protein sequence ID" value="TDH68796.1"/>
    <property type="molecule type" value="Genomic_DNA"/>
</dbReference>
<sequence>MELFEAIAIVTGGGRGFGRAFAEAILTKKGKVLITDVNVDELQQTCEEFQSQYGEQNVCWVRQDVTEYDSFSRVFAFAREYFKKYVNVLVNNAGIAGNSFLDVPESTSWEAVMEIDLIALVRGTRFAIMEFKRTLKGHEGVIVNLGSTASLFPTPFAPDYAAAKAGVVGLTRSLYQLQNSYNIRCFCLCPGFAETQMGRQAHDAIPEYTNRTGGLMPVKVVVDAFVAAMRDPNNAGRVLRITKKATMYHDFQGDKILFPTSKL</sequence>
<evidence type="ECO:0000313" key="4">
    <source>
        <dbReference type="EMBL" id="TDH68796.1"/>
    </source>
</evidence>
<keyword evidence="5" id="KW-1185">Reference proteome</keyword>
<protein>
    <recommendedName>
        <fullName evidence="6">15-hydroxyprostaglandin dehydrogenase</fullName>
    </recommendedName>
</protein>
<dbReference type="KEGG" id="blac:94351430"/>
<evidence type="ECO:0000256" key="1">
    <source>
        <dbReference type="ARBA" id="ARBA00006484"/>
    </source>
</evidence>
<dbReference type="InterPro" id="IPR002347">
    <property type="entry name" value="SDR_fam"/>
</dbReference>
<evidence type="ECO:0000256" key="2">
    <source>
        <dbReference type="ARBA" id="ARBA00023002"/>
    </source>
</evidence>
<proteinExistence type="inferred from homology"/>
<comment type="similarity">
    <text evidence="1 3">Belongs to the short-chain dehydrogenases/reductases (SDR) family.</text>
</comment>
<gene>
    <name evidence="4" type="ORF">CCR75_007701</name>
</gene>
<dbReference type="PRINTS" id="PR00080">
    <property type="entry name" value="SDRFAMILY"/>
</dbReference>
<dbReference type="AlphaFoldDB" id="A0A976FLH3"/>
<dbReference type="PRINTS" id="PR00081">
    <property type="entry name" value="GDHRDH"/>
</dbReference>
<dbReference type="Pfam" id="PF00106">
    <property type="entry name" value="adh_short"/>
    <property type="match status" value="1"/>
</dbReference>
<dbReference type="GeneID" id="94351430"/>